<sequence>MAEQAKQRAKLEKDLRSALSKNELQLFLQPQVDIDAQVVGAEALLRWYHPEQGWISPAEFIPIAEESGLIIEIGDWIIEQSCEILRSWSLGADTASLTLAINVSGRQFQQPDFVDKLCNAIQRYGINAQNLKLEITESLMLHDIEIVATKMHELTEVGVQFAIDDFGTGYSSLLYLAELPFETLKIDVQFVREMLHQKSTASIVQAIIQLAKSLNLSVIAEGVEEPEQRQFLMQLGCHTYQGYLFGRPVAVDEFNQTIRVIKTP</sequence>
<dbReference type="EMBL" id="CP032551">
    <property type="protein sequence ID" value="QGT95375.1"/>
    <property type="molecule type" value="Genomic_DNA"/>
</dbReference>
<dbReference type="RefSeq" id="WP_156266423.1">
    <property type="nucleotide sequence ID" value="NZ_CP032551.1"/>
</dbReference>
<gene>
    <name evidence="4" type="ORF">D3795_03915</name>
</gene>
<dbReference type="SMART" id="SM00052">
    <property type="entry name" value="EAL"/>
    <property type="match status" value="1"/>
</dbReference>
<reference evidence="4 5" key="1">
    <citation type="submission" date="2018-09" db="EMBL/GenBank/DDBJ databases">
        <title>Whole genome sequencing of Idiomarina andamanensis W-5T (LMG 29773T= JCM 31645T).</title>
        <authorList>
            <person name="Das S.K."/>
        </authorList>
    </citation>
    <scope>NUCLEOTIDE SEQUENCE [LARGE SCALE GENOMIC DNA]</scope>
    <source>
        <strain evidence="4 5">W-5T</strain>
    </source>
</reference>
<protein>
    <recommendedName>
        <fullName evidence="1">cyclic-guanylate-specific phosphodiesterase</fullName>
        <ecNumber evidence="1">3.1.4.52</ecNumber>
    </recommendedName>
</protein>
<dbReference type="PANTHER" id="PTHR33121:SF70">
    <property type="entry name" value="SIGNALING PROTEIN YKOW"/>
    <property type="match status" value="1"/>
</dbReference>
<dbReference type="InterPro" id="IPR001633">
    <property type="entry name" value="EAL_dom"/>
</dbReference>
<dbReference type="PROSITE" id="PS50883">
    <property type="entry name" value="EAL"/>
    <property type="match status" value="1"/>
</dbReference>
<dbReference type="PANTHER" id="PTHR33121">
    <property type="entry name" value="CYCLIC DI-GMP PHOSPHODIESTERASE PDEF"/>
    <property type="match status" value="1"/>
</dbReference>
<dbReference type="GO" id="GO:0071111">
    <property type="term" value="F:cyclic-guanylate-specific phosphodiesterase activity"/>
    <property type="evidence" value="ECO:0007669"/>
    <property type="project" value="UniProtKB-EC"/>
</dbReference>
<dbReference type="AlphaFoldDB" id="A0AA92ESA2"/>
<dbReference type="FunFam" id="3.20.20.450:FF:000001">
    <property type="entry name" value="Cyclic di-GMP phosphodiesterase yahA"/>
    <property type="match status" value="1"/>
</dbReference>
<dbReference type="InterPro" id="IPR050706">
    <property type="entry name" value="Cyclic-di-GMP_PDE-like"/>
</dbReference>
<accession>A0AA92ESA2</accession>
<name>A0AA92ESA2_9GAMM</name>
<evidence type="ECO:0000313" key="5">
    <source>
        <dbReference type="Proteomes" id="UP000427820"/>
    </source>
</evidence>
<dbReference type="CDD" id="cd01948">
    <property type="entry name" value="EAL"/>
    <property type="match status" value="1"/>
</dbReference>
<evidence type="ECO:0000259" key="3">
    <source>
        <dbReference type="PROSITE" id="PS50883"/>
    </source>
</evidence>
<dbReference type="SUPFAM" id="SSF141868">
    <property type="entry name" value="EAL domain-like"/>
    <property type="match status" value="1"/>
</dbReference>
<evidence type="ECO:0000256" key="2">
    <source>
        <dbReference type="ARBA" id="ARBA00022636"/>
    </source>
</evidence>
<evidence type="ECO:0000256" key="1">
    <source>
        <dbReference type="ARBA" id="ARBA00012282"/>
    </source>
</evidence>
<evidence type="ECO:0000313" key="4">
    <source>
        <dbReference type="EMBL" id="QGT95375.1"/>
    </source>
</evidence>
<dbReference type="Proteomes" id="UP000427820">
    <property type="component" value="Chromosome"/>
</dbReference>
<organism evidence="4 5">
    <name type="scientific">Pseudidiomarina andamanensis</name>
    <dbReference type="NCBI Taxonomy" id="1940690"/>
    <lineage>
        <taxon>Bacteria</taxon>
        <taxon>Pseudomonadati</taxon>
        <taxon>Pseudomonadota</taxon>
        <taxon>Gammaproteobacteria</taxon>
        <taxon>Alteromonadales</taxon>
        <taxon>Idiomarinaceae</taxon>
        <taxon>Pseudidiomarina</taxon>
    </lineage>
</organism>
<dbReference type="InterPro" id="IPR035919">
    <property type="entry name" value="EAL_sf"/>
</dbReference>
<keyword evidence="5" id="KW-1185">Reference proteome</keyword>
<keyword evidence="2" id="KW-0973">c-di-GMP</keyword>
<dbReference type="EC" id="3.1.4.52" evidence="1"/>
<dbReference type="Pfam" id="PF00563">
    <property type="entry name" value="EAL"/>
    <property type="match status" value="1"/>
</dbReference>
<proteinExistence type="predicted"/>
<dbReference type="KEGG" id="panm:D3795_03915"/>
<feature type="domain" description="EAL" evidence="3">
    <location>
        <begin position="8"/>
        <end position="262"/>
    </location>
</feature>
<dbReference type="Gene3D" id="3.20.20.450">
    <property type="entry name" value="EAL domain"/>
    <property type="match status" value="1"/>
</dbReference>